<dbReference type="GO" id="GO:0004523">
    <property type="term" value="F:RNA-DNA hybrid ribonuclease activity"/>
    <property type="evidence" value="ECO:0007669"/>
    <property type="project" value="InterPro"/>
</dbReference>
<dbReference type="InterPro" id="IPR002156">
    <property type="entry name" value="RNaseH_domain"/>
</dbReference>
<name>A0A8S9P725_BRACR</name>
<proteinExistence type="predicted"/>
<gene>
    <name evidence="2" type="ORF">F2Q69_00002216</name>
</gene>
<dbReference type="EMBL" id="QGKX02001521">
    <property type="protein sequence ID" value="KAF3509017.1"/>
    <property type="molecule type" value="Genomic_DNA"/>
</dbReference>
<dbReference type="InterPro" id="IPR052929">
    <property type="entry name" value="RNase_H-like_EbsB-rel"/>
</dbReference>
<dbReference type="Gene3D" id="3.30.420.10">
    <property type="entry name" value="Ribonuclease H-like superfamily/Ribonuclease H"/>
    <property type="match status" value="1"/>
</dbReference>
<dbReference type="InterPro" id="IPR036397">
    <property type="entry name" value="RNaseH_sf"/>
</dbReference>
<evidence type="ECO:0000313" key="3">
    <source>
        <dbReference type="Proteomes" id="UP000712600"/>
    </source>
</evidence>
<dbReference type="InterPro" id="IPR044730">
    <property type="entry name" value="RNase_H-like_dom_plant"/>
</dbReference>
<dbReference type="GO" id="GO:0003676">
    <property type="term" value="F:nucleic acid binding"/>
    <property type="evidence" value="ECO:0007669"/>
    <property type="project" value="InterPro"/>
</dbReference>
<dbReference type="Pfam" id="PF13456">
    <property type="entry name" value="RVT_3"/>
    <property type="match status" value="1"/>
</dbReference>
<protein>
    <recommendedName>
        <fullName evidence="1">RNase H type-1 domain-containing protein</fullName>
    </recommendedName>
</protein>
<feature type="domain" description="RNase H type-1" evidence="1">
    <location>
        <begin position="18"/>
        <end position="120"/>
    </location>
</feature>
<accession>A0A8S9P725</accession>
<evidence type="ECO:0000259" key="1">
    <source>
        <dbReference type="Pfam" id="PF13456"/>
    </source>
</evidence>
<dbReference type="AlphaFoldDB" id="A0A8S9P725"/>
<organism evidence="2 3">
    <name type="scientific">Brassica cretica</name>
    <name type="common">Mustard</name>
    <dbReference type="NCBI Taxonomy" id="69181"/>
    <lineage>
        <taxon>Eukaryota</taxon>
        <taxon>Viridiplantae</taxon>
        <taxon>Streptophyta</taxon>
        <taxon>Embryophyta</taxon>
        <taxon>Tracheophyta</taxon>
        <taxon>Spermatophyta</taxon>
        <taxon>Magnoliopsida</taxon>
        <taxon>eudicotyledons</taxon>
        <taxon>Gunneridae</taxon>
        <taxon>Pentapetalae</taxon>
        <taxon>rosids</taxon>
        <taxon>malvids</taxon>
        <taxon>Brassicales</taxon>
        <taxon>Brassicaceae</taxon>
        <taxon>Brassiceae</taxon>
        <taxon>Brassica</taxon>
    </lineage>
</organism>
<evidence type="ECO:0000313" key="2">
    <source>
        <dbReference type="EMBL" id="KAF3509017.1"/>
    </source>
</evidence>
<reference evidence="2" key="1">
    <citation type="submission" date="2019-12" db="EMBL/GenBank/DDBJ databases">
        <title>Genome sequencing and annotation of Brassica cretica.</title>
        <authorList>
            <person name="Studholme D.J."/>
            <person name="Sarris P."/>
        </authorList>
    </citation>
    <scope>NUCLEOTIDE SEQUENCE</scope>
    <source>
        <strain evidence="2">PFS-109/04</strain>
        <tissue evidence="2">Leaf</tissue>
    </source>
</reference>
<comment type="caution">
    <text evidence="2">The sequence shown here is derived from an EMBL/GenBank/DDBJ whole genome shotgun (WGS) entry which is preliminary data.</text>
</comment>
<dbReference type="CDD" id="cd06222">
    <property type="entry name" value="RNase_H_like"/>
    <property type="match status" value="1"/>
</dbReference>
<sequence>MSILVTKCHIFPHIYIHGCGWIFISQQDDQLHQCTATFENTSSALVAEALAIRSALLNALGAGFTRIWIKTDCQALVALIISKNHPKDLYGISRDIERLSLSFDCIAFSYVFRNLNSLAIHWLNQNCIWIPPTILSWAAGFNI</sequence>
<dbReference type="PANTHER" id="PTHR47074:SF49">
    <property type="entry name" value="POLYNUCLEOTIDYL TRANSFERASE, RIBONUCLEASE H-LIKE SUPERFAMILY PROTEIN"/>
    <property type="match status" value="1"/>
</dbReference>
<dbReference type="PANTHER" id="PTHR47074">
    <property type="entry name" value="BNAC02G40300D PROTEIN"/>
    <property type="match status" value="1"/>
</dbReference>
<dbReference type="SUPFAM" id="SSF53098">
    <property type="entry name" value="Ribonuclease H-like"/>
    <property type="match status" value="1"/>
</dbReference>
<dbReference type="Proteomes" id="UP000712600">
    <property type="component" value="Unassembled WGS sequence"/>
</dbReference>
<dbReference type="InterPro" id="IPR012337">
    <property type="entry name" value="RNaseH-like_sf"/>
</dbReference>